<evidence type="ECO:0000313" key="2">
    <source>
        <dbReference type="EMBL" id="PNE43375.1"/>
    </source>
</evidence>
<name>A0A2N8PQR8_STRNR</name>
<evidence type="ECO:0000256" key="1">
    <source>
        <dbReference type="SAM" id="MobiDB-lite"/>
    </source>
</evidence>
<dbReference type="AlphaFoldDB" id="A0A2N8PQR8"/>
<feature type="region of interest" description="Disordered" evidence="1">
    <location>
        <begin position="1"/>
        <end position="20"/>
    </location>
</feature>
<keyword evidence="3" id="KW-1185">Reference proteome</keyword>
<gene>
    <name evidence="2" type="ORF">AOB60_00045</name>
</gene>
<dbReference type="EMBL" id="LJSN01000001">
    <property type="protein sequence ID" value="PNE43375.1"/>
    <property type="molecule type" value="Genomic_DNA"/>
</dbReference>
<comment type="caution">
    <text evidence="2">The sequence shown here is derived from an EMBL/GenBank/DDBJ whole genome shotgun (WGS) entry which is preliminary data.</text>
</comment>
<accession>A0A2N8PQR8</accession>
<proteinExistence type="predicted"/>
<dbReference type="Proteomes" id="UP000236047">
    <property type="component" value="Unassembled WGS sequence"/>
</dbReference>
<protein>
    <submittedName>
        <fullName evidence="2">Uncharacterized protein</fullName>
    </submittedName>
</protein>
<organism evidence="2 3">
    <name type="scientific">Streptomyces noursei</name>
    <name type="common">Streptomyces albulus</name>
    <dbReference type="NCBI Taxonomy" id="1971"/>
    <lineage>
        <taxon>Bacteria</taxon>
        <taxon>Bacillati</taxon>
        <taxon>Actinomycetota</taxon>
        <taxon>Actinomycetes</taxon>
        <taxon>Kitasatosporales</taxon>
        <taxon>Streptomycetaceae</taxon>
        <taxon>Streptomyces</taxon>
    </lineage>
</organism>
<evidence type="ECO:0000313" key="3">
    <source>
        <dbReference type="Proteomes" id="UP000236047"/>
    </source>
</evidence>
<feature type="compositionally biased region" description="Basic and acidic residues" evidence="1">
    <location>
        <begin position="60"/>
        <end position="72"/>
    </location>
</feature>
<reference evidence="3" key="1">
    <citation type="submission" date="2015-09" db="EMBL/GenBank/DDBJ databases">
        <authorList>
            <person name="Graham D.E."/>
            <person name="Mahan K.M."/>
            <person name="Klingeman D.M."/>
            <person name="Fida T."/>
            <person name="Giannone R.J."/>
            <person name="Hettich R.L."/>
            <person name="Parry R.J."/>
            <person name="Spain J.C."/>
        </authorList>
    </citation>
    <scope>NUCLEOTIDE SEQUENCE [LARGE SCALE GENOMIC DNA]</scope>
    <source>
        <strain evidence="3">JCM 4701</strain>
    </source>
</reference>
<feature type="region of interest" description="Disordered" evidence="1">
    <location>
        <begin position="60"/>
        <end position="80"/>
    </location>
</feature>
<sequence>MVTHAEAMATSLAAGQPAGSRRVLLPRPLLARRSGQGPVAIHVRDSCHLTCEAVLTSEPEDRVQELRDESHRTSSAVTGL</sequence>